<evidence type="ECO:0000313" key="3">
    <source>
        <dbReference type="Proteomes" id="UP000008022"/>
    </source>
</evidence>
<keyword evidence="3" id="KW-1185">Reference proteome</keyword>
<dbReference type="EnsemblPlants" id="ORUFI12G20040.1">
    <property type="protein sequence ID" value="ORUFI12G20040.1"/>
    <property type="gene ID" value="ORUFI12G20040"/>
</dbReference>
<name>A0A0E0RJN7_ORYRU</name>
<proteinExistence type="predicted"/>
<dbReference type="AlphaFoldDB" id="A0A0E0RJN7"/>
<evidence type="ECO:0000313" key="2">
    <source>
        <dbReference type="EnsemblPlants" id="ORUFI12G20040.1"/>
    </source>
</evidence>
<sequence length="87" mass="9637">MVDRAPTTQTKLGSGGWSYGGADGVLTTQIELRQRDQTLVAADRAPTVERRSVEPSSDSEHTRGWQIRAMTSMTTRVGGYVDLEWPR</sequence>
<feature type="region of interest" description="Disordered" evidence="1">
    <location>
        <begin position="1"/>
        <end position="20"/>
    </location>
</feature>
<dbReference type="HOGENOM" id="CLU_2486927_0_0_1"/>
<evidence type="ECO:0000256" key="1">
    <source>
        <dbReference type="SAM" id="MobiDB-lite"/>
    </source>
</evidence>
<dbReference type="Proteomes" id="UP000008022">
    <property type="component" value="Unassembled WGS sequence"/>
</dbReference>
<organism evidence="2 3">
    <name type="scientific">Oryza rufipogon</name>
    <name type="common">Brownbeard rice</name>
    <name type="synonym">Asian wild rice</name>
    <dbReference type="NCBI Taxonomy" id="4529"/>
    <lineage>
        <taxon>Eukaryota</taxon>
        <taxon>Viridiplantae</taxon>
        <taxon>Streptophyta</taxon>
        <taxon>Embryophyta</taxon>
        <taxon>Tracheophyta</taxon>
        <taxon>Spermatophyta</taxon>
        <taxon>Magnoliopsida</taxon>
        <taxon>Liliopsida</taxon>
        <taxon>Poales</taxon>
        <taxon>Poaceae</taxon>
        <taxon>BOP clade</taxon>
        <taxon>Oryzoideae</taxon>
        <taxon>Oryzeae</taxon>
        <taxon>Oryzinae</taxon>
        <taxon>Oryza</taxon>
    </lineage>
</organism>
<feature type="compositionally biased region" description="Polar residues" evidence="1">
    <location>
        <begin position="1"/>
        <end position="12"/>
    </location>
</feature>
<protein>
    <submittedName>
        <fullName evidence="2">Uncharacterized protein</fullName>
    </submittedName>
</protein>
<reference evidence="3" key="1">
    <citation type="submission" date="2013-06" db="EMBL/GenBank/DDBJ databases">
        <authorList>
            <person name="Zhao Q."/>
        </authorList>
    </citation>
    <scope>NUCLEOTIDE SEQUENCE</scope>
    <source>
        <strain evidence="3">cv. W1943</strain>
    </source>
</reference>
<dbReference type="Gramene" id="ORUFI12G20040.1">
    <property type="protein sequence ID" value="ORUFI12G20040.1"/>
    <property type="gene ID" value="ORUFI12G20040"/>
</dbReference>
<accession>A0A0E0RJN7</accession>
<reference evidence="2" key="2">
    <citation type="submission" date="2015-06" db="UniProtKB">
        <authorList>
            <consortium name="EnsemblPlants"/>
        </authorList>
    </citation>
    <scope>IDENTIFICATION</scope>
</reference>